<feature type="domain" description="AAA" evidence="1">
    <location>
        <begin position="2"/>
        <end position="180"/>
    </location>
</feature>
<dbReference type="InterPro" id="IPR025669">
    <property type="entry name" value="AAA_dom"/>
</dbReference>
<accession>Q1N2T8</accession>
<dbReference type="InterPro" id="IPR050678">
    <property type="entry name" value="DNA_Partitioning_ATPase"/>
</dbReference>
<proteinExistence type="predicted"/>
<dbReference type="AlphaFoldDB" id="Q1N2T8"/>
<gene>
    <name evidence="2" type="ORF">RED65_06788</name>
</gene>
<dbReference type="OrthoDB" id="9815116at2"/>
<evidence type="ECO:0000259" key="1">
    <source>
        <dbReference type="Pfam" id="PF13614"/>
    </source>
</evidence>
<evidence type="ECO:0000313" key="2">
    <source>
        <dbReference type="EMBL" id="EAT12581.1"/>
    </source>
</evidence>
<keyword evidence="3" id="KW-1185">Reference proteome</keyword>
<dbReference type="EMBL" id="AAQH01000006">
    <property type="protein sequence ID" value="EAT12581.1"/>
    <property type="molecule type" value="Genomic_DNA"/>
</dbReference>
<reference evidence="2 3" key="1">
    <citation type="submission" date="2006-03" db="EMBL/GenBank/DDBJ databases">
        <authorList>
            <person name="Pinhassi J."/>
            <person name="Pedros-Alio C."/>
            <person name="Ferriera S."/>
            <person name="Johnson J."/>
            <person name="Kravitz S."/>
            <person name="Halpern A."/>
            <person name="Remington K."/>
            <person name="Beeson K."/>
            <person name="Tran B."/>
            <person name="Rogers Y.-H."/>
            <person name="Friedman R."/>
            <person name="Venter J.C."/>
        </authorList>
    </citation>
    <scope>NUCLEOTIDE SEQUENCE [LARGE SCALE GENOMIC DNA]</scope>
    <source>
        <strain evidence="2 3">RED65</strain>
    </source>
</reference>
<dbReference type="InterPro" id="IPR027417">
    <property type="entry name" value="P-loop_NTPase"/>
</dbReference>
<name>Q1N2T8_9GAMM</name>
<comment type="caution">
    <text evidence="2">The sequence shown here is derived from an EMBL/GenBank/DDBJ whole genome shotgun (WGS) entry which is preliminary data.</text>
</comment>
<dbReference type="RefSeq" id="WP_007016182.1">
    <property type="nucleotide sequence ID" value="NZ_AAQH01000006.1"/>
</dbReference>
<dbReference type="STRING" id="207949.RED65_06788"/>
<dbReference type="PANTHER" id="PTHR13696">
    <property type="entry name" value="P-LOOP CONTAINING NUCLEOSIDE TRIPHOSPHATE HYDROLASE"/>
    <property type="match status" value="1"/>
</dbReference>
<dbReference type="Pfam" id="PF13614">
    <property type="entry name" value="AAA_31"/>
    <property type="match status" value="1"/>
</dbReference>
<dbReference type="Proteomes" id="UP000004263">
    <property type="component" value="Unassembled WGS sequence"/>
</dbReference>
<dbReference type="PIRSF" id="PIRSF009320">
    <property type="entry name" value="Nuc_binding_HP_1000"/>
    <property type="match status" value="1"/>
</dbReference>
<evidence type="ECO:0000313" key="3">
    <source>
        <dbReference type="Proteomes" id="UP000004263"/>
    </source>
</evidence>
<organism evidence="2 3">
    <name type="scientific">Bermanella marisrubri</name>
    <dbReference type="NCBI Taxonomy" id="207949"/>
    <lineage>
        <taxon>Bacteria</taxon>
        <taxon>Pseudomonadati</taxon>
        <taxon>Pseudomonadota</taxon>
        <taxon>Gammaproteobacteria</taxon>
        <taxon>Oceanospirillales</taxon>
        <taxon>Oceanospirillaceae</taxon>
        <taxon>Bermanella</taxon>
    </lineage>
</organism>
<dbReference type="HOGENOM" id="CLU_037612_1_2_6"/>
<dbReference type="Gene3D" id="3.40.50.300">
    <property type="entry name" value="P-loop containing nucleotide triphosphate hydrolases"/>
    <property type="match status" value="1"/>
</dbReference>
<sequence length="266" mass="29686">MHVWAVANQKGGVGKTTTTVTLAGLLREQGHRVLMVDLDPHGSLTSYFKHDPDEIEYSVFDLFMHEGKIPDGLPKKIIRKTSQDGIDFFPASTALATLERRVAGQGGMGLVISKALATLWDEYEYVIIDTPPILGVLMINALAAGERLLIPVQTEFLAVKGLERMTHTMSMVMHSTKKQLPFTIIPTLFDRRTHASLHALKKIRELYQEQVFDQSIPVDTKFRDASEKGVFPNILDTDGRGVRVYRHLLNSLKQIDHHESVSATSG</sequence>
<protein>
    <submittedName>
        <fullName evidence="2">ParA family protein</fullName>
    </submittedName>
</protein>
<dbReference type="CDD" id="cd02042">
    <property type="entry name" value="ParAB_family"/>
    <property type="match status" value="1"/>
</dbReference>
<dbReference type="PANTHER" id="PTHR13696:SF69">
    <property type="entry name" value="PLASMID PARTITIONING PROTEIN-RELATED"/>
    <property type="match status" value="1"/>
</dbReference>
<dbReference type="SUPFAM" id="SSF52540">
    <property type="entry name" value="P-loop containing nucleoside triphosphate hydrolases"/>
    <property type="match status" value="1"/>
</dbReference>